<dbReference type="SUPFAM" id="SSF52540">
    <property type="entry name" value="P-loop containing nucleoside triphosphate hydrolases"/>
    <property type="match status" value="1"/>
</dbReference>
<dbReference type="Gene3D" id="3.30.450.90">
    <property type="match status" value="1"/>
</dbReference>
<dbReference type="Gene3D" id="3.40.50.300">
    <property type="entry name" value="P-loop containing nucleotide triphosphate hydrolases"/>
    <property type="match status" value="1"/>
</dbReference>
<comment type="caution">
    <text evidence="5">The sequence shown here is derived from an EMBL/GenBank/DDBJ whole genome shotgun (WGS) entry which is preliminary data.</text>
</comment>
<dbReference type="GO" id="GO:0005886">
    <property type="term" value="C:plasma membrane"/>
    <property type="evidence" value="ECO:0007669"/>
    <property type="project" value="TreeGrafter"/>
</dbReference>
<reference evidence="5 6" key="1">
    <citation type="journal article" date="2016" name="Nat. Commun.">
        <title>Thousands of microbial genomes shed light on interconnected biogeochemical processes in an aquifer system.</title>
        <authorList>
            <person name="Anantharaman K."/>
            <person name="Brown C.T."/>
            <person name="Hug L.A."/>
            <person name="Sharon I."/>
            <person name="Castelle C.J."/>
            <person name="Probst A.J."/>
            <person name="Thomas B.C."/>
            <person name="Singh A."/>
            <person name="Wilkins M.J."/>
            <person name="Karaoz U."/>
            <person name="Brodie E.L."/>
            <person name="Williams K.H."/>
            <person name="Hubbard S.S."/>
            <person name="Banfield J.F."/>
        </authorList>
    </citation>
    <scope>NUCLEOTIDE SEQUENCE [LARGE SCALE GENOMIC DNA]</scope>
</reference>
<accession>A0A1F5TQS2</accession>
<dbReference type="AlphaFoldDB" id="A0A1F5TQS2"/>
<organism evidence="5 6">
    <name type="scientific">Candidatus Falkowbacteria bacterium RIFOXYD2_FULL_34_120</name>
    <dbReference type="NCBI Taxonomy" id="1798007"/>
    <lineage>
        <taxon>Bacteria</taxon>
        <taxon>Candidatus Falkowiibacteriota</taxon>
    </lineage>
</organism>
<proteinExistence type="inferred from homology"/>
<evidence type="ECO:0000256" key="1">
    <source>
        <dbReference type="ARBA" id="ARBA00006611"/>
    </source>
</evidence>
<comment type="similarity">
    <text evidence="1">Belongs to the GSP E family.</text>
</comment>
<dbReference type="Pfam" id="PF05157">
    <property type="entry name" value="MshEN"/>
    <property type="match status" value="1"/>
</dbReference>
<evidence type="ECO:0000313" key="5">
    <source>
        <dbReference type="EMBL" id="OGF41306.1"/>
    </source>
</evidence>
<dbReference type="InterPro" id="IPR027417">
    <property type="entry name" value="P-loop_NTPase"/>
</dbReference>
<evidence type="ECO:0000313" key="6">
    <source>
        <dbReference type="Proteomes" id="UP000177579"/>
    </source>
</evidence>
<dbReference type="SUPFAM" id="SSF160246">
    <property type="entry name" value="EspE N-terminal domain-like"/>
    <property type="match status" value="1"/>
</dbReference>
<feature type="domain" description="Bacterial type II secretion system protein E" evidence="4">
    <location>
        <begin position="382"/>
        <end position="396"/>
    </location>
</feature>
<dbReference type="InterPro" id="IPR007831">
    <property type="entry name" value="T2SS_GspE_N"/>
</dbReference>
<dbReference type="PANTHER" id="PTHR30258:SF1">
    <property type="entry name" value="PROTEIN TRANSPORT PROTEIN HOFB HOMOLOG"/>
    <property type="match status" value="1"/>
</dbReference>
<sequence length="578" mass="64807">MDKQEKILNILKRDNLIREEQIEEIKKEISKDSSKFDEFLNKIIDNEKIVKAKAEFYNLPYMDITEMDISEGVLNVISGEVAENYHIICFDKIGRTIKVGIVDPDNFKAVEAVNFLVNKKGMDVEYFMISPESFSAAFKQYKSLSKELTSALKTREEEEGDLVEVSAKESEEMEEITKTAPVAKIVSVIIRHAVEGGASDIHIEPLKKESRVRYRIDGILHISLVLPRSVHNSIVARIKVLANLKLDETRIPQDGRIRLVIDGKEIDFRISILPVVGAEKVVMRILNTSKGAPKLTDLGYEGQQYETIMNNIKKTEGILLITGPTGSGKSTTLFSILDMLNKEGINISTLEDPVEYTIKGVNQSQIFPNLGYTFATGLRSFLRQDPDIIMVGEIRDGETAELSMHAALTGHFVVSTLHTTSAAGAIPRLVDMEIETFLLASTLNTIIAQRLCRKICPFCKEKIKFPEKILKDIKQNIEKITVDYIRTLMPDFDGKTIEGYKGKGCPKCGNSGYGGRIAIAEVLNINDAIKEKIISGEKYLNLDFIKSTQRFITVKQDGIIKVLQGFTTMEEVLRVMSD</sequence>
<dbReference type="Proteomes" id="UP000177579">
    <property type="component" value="Unassembled WGS sequence"/>
</dbReference>
<protein>
    <recommendedName>
        <fullName evidence="4">Bacterial type II secretion system protein E domain-containing protein</fullName>
    </recommendedName>
</protein>
<dbReference type="CDD" id="cd01129">
    <property type="entry name" value="PulE-GspE-like"/>
    <property type="match status" value="1"/>
</dbReference>
<evidence type="ECO:0000256" key="3">
    <source>
        <dbReference type="ARBA" id="ARBA00022840"/>
    </source>
</evidence>
<gene>
    <name evidence="5" type="ORF">A2531_00225</name>
</gene>
<dbReference type="PANTHER" id="PTHR30258">
    <property type="entry name" value="TYPE II SECRETION SYSTEM PROTEIN GSPE-RELATED"/>
    <property type="match status" value="1"/>
</dbReference>
<dbReference type="EMBL" id="MFGO01000011">
    <property type="protein sequence ID" value="OGF41306.1"/>
    <property type="molecule type" value="Genomic_DNA"/>
</dbReference>
<dbReference type="GO" id="GO:0016887">
    <property type="term" value="F:ATP hydrolysis activity"/>
    <property type="evidence" value="ECO:0007669"/>
    <property type="project" value="TreeGrafter"/>
</dbReference>
<dbReference type="PROSITE" id="PS00662">
    <property type="entry name" value="T2SP_E"/>
    <property type="match status" value="1"/>
</dbReference>
<dbReference type="GO" id="GO:0005524">
    <property type="term" value="F:ATP binding"/>
    <property type="evidence" value="ECO:0007669"/>
    <property type="project" value="UniProtKB-KW"/>
</dbReference>
<keyword evidence="2" id="KW-0547">Nucleotide-binding</keyword>
<keyword evidence="3" id="KW-0067">ATP-binding</keyword>
<dbReference type="InterPro" id="IPR001482">
    <property type="entry name" value="T2SS/T4SS_dom"/>
</dbReference>
<dbReference type="InterPro" id="IPR037257">
    <property type="entry name" value="T2SS_E_N_sf"/>
</dbReference>
<evidence type="ECO:0000259" key="4">
    <source>
        <dbReference type="PROSITE" id="PS00662"/>
    </source>
</evidence>
<dbReference type="Pfam" id="PF00437">
    <property type="entry name" value="T2SSE"/>
    <property type="match status" value="1"/>
</dbReference>
<name>A0A1F5TQS2_9BACT</name>
<evidence type="ECO:0000256" key="2">
    <source>
        <dbReference type="ARBA" id="ARBA00022741"/>
    </source>
</evidence>
<dbReference type="Gene3D" id="3.30.300.160">
    <property type="entry name" value="Type II secretion system, protein E, N-terminal domain"/>
    <property type="match status" value="1"/>
</dbReference>